<organism evidence="2 3">
    <name type="scientific">Olea europaea subsp. europaea</name>
    <dbReference type="NCBI Taxonomy" id="158383"/>
    <lineage>
        <taxon>Eukaryota</taxon>
        <taxon>Viridiplantae</taxon>
        <taxon>Streptophyta</taxon>
        <taxon>Embryophyta</taxon>
        <taxon>Tracheophyta</taxon>
        <taxon>Spermatophyta</taxon>
        <taxon>Magnoliopsida</taxon>
        <taxon>eudicotyledons</taxon>
        <taxon>Gunneridae</taxon>
        <taxon>Pentapetalae</taxon>
        <taxon>asterids</taxon>
        <taxon>lamiids</taxon>
        <taxon>Lamiales</taxon>
        <taxon>Oleaceae</taxon>
        <taxon>Oleeae</taxon>
        <taxon>Olea</taxon>
    </lineage>
</organism>
<dbReference type="AlphaFoldDB" id="A0A8S0TB30"/>
<dbReference type="Proteomes" id="UP000594638">
    <property type="component" value="Unassembled WGS sequence"/>
</dbReference>
<feature type="compositionally biased region" description="Basic residues" evidence="1">
    <location>
        <begin position="40"/>
        <end position="53"/>
    </location>
</feature>
<evidence type="ECO:0000313" key="3">
    <source>
        <dbReference type="Proteomes" id="UP000594638"/>
    </source>
</evidence>
<evidence type="ECO:0000256" key="1">
    <source>
        <dbReference type="SAM" id="MobiDB-lite"/>
    </source>
</evidence>
<protein>
    <submittedName>
        <fullName evidence="2">Uncharacterized protein</fullName>
    </submittedName>
</protein>
<dbReference type="EMBL" id="CACTIH010005829">
    <property type="protein sequence ID" value="CAA3002319.1"/>
    <property type="molecule type" value="Genomic_DNA"/>
</dbReference>
<sequence>MDWIEFLTTESTTLKSSNVGPQCLEAEKLVSRPILDLKYSKRKGAPKKLRRKGHLESSSKKSKGSTSVATNSSTSRMPVSNDSMSVYLKEVQTTTTFPCVTRHNLGTQESIVDNQ</sequence>
<keyword evidence="3" id="KW-1185">Reference proteome</keyword>
<feature type="region of interest" description="Disordered" evidence="1">
    <location>
        <begin position="40"/>
        <end position="82"/>
    </location>
</feature>
<comment type="caution">
    <text evidence="2">The sequence shown here is derived from an EMBL/GenBank/DDBJ whole genome shotgun (WGS) entry which is preliminary data.</text>
</comment>
<proteinExistence type="predicted"/>
<name>A0A8S0TB30_OLEEU</name>
<gene>
    <name evidence="2" type="ORF">OLEA9_A001156</name>
</gene>
<feature type="compositionally biased region" description="Polar residues" evidence="1">
    <location>
        <begin position="68"/>
        <end position="82"/>
    </location>
</feature>
<evidence type="ECO:0000313" key="2">
    <source>
        <dbReference type="EMBL" id="CAA3002319.1"/>
    </source>
</evidence>
<dbReference type="Gramene" id="OE9A001156T1">
    <property type="protein sequence ID" value="OE9A001156C1"/>
    <property type="gene ID" value="OE9A001156"/>
</dbReference>
<accession>A0A8S0TB30</accession>
<dbReference type="OrthoDB" id="1914915at2759"/>
<reference evidence="2 3" key="1">
    <citation type="submission" date="2019-12" db="EMBL/GenBank/DDBJ databases">
        <authorList>
            <person name="Alioto T."/>
            <person name="Alioto T."/>
            <person name="Gomez Garrido J."/>
        </authorList>
    </citation>
    <scope>NUCLEOTIDE SEQUENCE [LARGE SCALE GENOMIC DNA]</scope>
</reference>